<sequence length="434" mass="49208">MVNQELVGVSVKSSAQPLSGSGGKLLILEDNPDSSSLYEYYCKKMNIPFDLEVNGVRALERIESSSTTYAAYVVDLFMPEQDGITFVTRLKEIDPDAIIIIQTSSDVPDKIIEVMKLGVFDYLIKPINMDAFEKSIRLALKAYNFKHSKRQVEKINRDVLRNQLEWLTYKESIRKSDESSILISTIKSLSTSFSQGSGLGALVSLLDLLKLEESNKETSEQKSSGILNLLFSNQEIVRKQLDGLSAVLSIAEQNPPMTQIGTTDLRDILIKRADIIHPFLSERETRIRFSSFKNKHYVSINKELIAIAFEELLLNALKYGREQSYLDIYFNIVEGYFCITVKNTTDTRQELIDPETGEILVTRPFYRLLPPVEHFVELERYGLGLGLTAVELIVSKHRGIFHIHNVADHTRDQVENSVMAEMFLPLDESPERAS</sequence>
<dbReference type="GO" id="GO:0016301">
    <property type="term" value="F:kinase activity"/>
    <property type="evidence" value="ECO:0007669"/>
    <property type="project" value="UniProtKB-KW"/>
</dbReference>
<dbReference type="SMART" id="SM00448">
    <property type="entry name" value="REC"/>
    <property type="match status" value="1"/>
</dbReference>
<dbReference type="PANTHER" id="PTHR45526">
    <property type="entry name" value="TRANSCRIPTIONAL REGULATORY PROTEIN DPIA"/>
    <property type="match status" value="1"/>
</dbReference>
<evidence type="ECO:0000313" key="3">
    <source>
        <dbReference type="EMBL" id="PJZ69481.1"/>
    </source>
</evidence>
<protein>
    <submittedName>
        <fullName evidence="4">Histidine kinase</fullName>
    </submittedName>
</protein>
<proteinExistence type="predicted"/>
<evidence type="ECO:0000256" key="1">
    <source>
        <dbReference type="PROSITE-ProRule" id="PRU00169"/>
    </source>
</evidence>
<dbReference type="Gene3D" id="3.30.565.10">
    <property type="entry name" value="Histidine kinase-like ATPase, C-terminal domain"/>
    <property type="match status" value="1"/>
</dbReference>
<dbReference type="PANTHER" id="PTHR45526:SF1">
    <property type="entry name" value="TRANSCRIPTIONAL REGULATORY PROTEIN DCUR-RELATED"/>
    <property type="match status" value="1"/>
</dbReference>
<keyword evidence="4" id="KW-0808">Transferase</keyword>
<dbReference type="GO" id="GO:0000156">
    <property type="term" value="F:phosphorelay response regulator activity"/>
    <property type="evidence" value="ECO:0007669"/>
    <property type="project" value="TreeGrafter"/>
</dbReference>
<dbReference type="Gene3D" id="3.40.50.2300">
    <property type="match status" value="1"/>
</dbReference>
<dbReference type="EMBL" id="NPDY01000009">
    <property type="protein sequence ID" value="PJZ69481.1"/>
    <property type="molecule type" value="Genomic_DNA"/>
</dbReference>
<dbReference type="InterPro" id="IPR011006">
    <property type="entry name" value="CheY-like_superfamily"/>
</dbReference>
<keyword evidence="1" id="KW-0597">Phosphoprotein</keyword>
<feature type="modified residue" description="4-aspartylphosphate" evidence="1">
    <location>
        <position position="75"/>
    </location>
</feature>
<dbReference type="OrthoDB" id="9759232at2"/>
<dbReference type="Proteomes" id="UP000231990">
    <property type="component" value="Unassembled WGS sequence"/>
</dbReference>
<dbReference type="SUPFAM" id="SSF52172">
    <property type="entry name" value="CheY-like"/>
    <property type="match status" value="1"/>
</dbReference>
<evidence type="ECO:0000313" key="6">
    <source>
        <dbReference type="Proteomes" id="UP000231990"/>
    </source>
</evidence>
<evidence type="ECO:0000313" key="5">
    <source>
        <dbReference type="Proteomes" id="UP000231962"/>
    </source>
</evidence>
<gene>
    <name evidence="3" type="ORF">CH360_10765</name>
    <name evidence="4" type="ORF">CH373_15425</name>
</gene>
<accession>A0A2M9ZJS3</accession>
<evidence type="ECO:0000259" key="2">
    <source>
        <dbReference type="PROSITE" id="PS50110"/>
    </source>
</evidence>
<dbReference type="EMBL" id="NPDZ01000011">
    <property type="protein sequence ID" value="PJZ72306.1"/>
    <property type="molecule type" value="Genomic_DNA"/>
</dbReference>
<keyword evidence="4" id="KW-0418">Kinase</keyword>
<dbReference type="InterPro" id="IPR001789">
    <property type="entry name" value="Sig_transdc_resp-reg_receiver"/>
</dbReference>
<dbReference type="AlphaFoldDB" id="A0A2M9ZJS3"/>
<keyword evidence="5" id="KW-1185">Reference proteome</keyword>
<dbReference type="Proteomes" id="UP000231962">
    <property type="component" value="Unassembled WGS sequence"/>
</dbReference>
<name>A0A2M9ZJS3_9LEPT</name>
<evidence type="ECO:0000313" key="4">
    <source>
        <dbReference type="EMBL" id="PJZ72306.1"/>
    </source>
</evidence>
<reference evidence="5 6" key="1">
    <citation type="submission" date="2017-07" db="EMBL/GenBank/DDBJ databases">
        <title>Leptospira spp. isolated from tropical soils.</title>
        <authorList>
            <person name="Thibeaux R."/>
            <person name="Iraola G."/>
            <person name="Ferres I."/>
            <person name="Bierque E."/>
            <person name="Girault D."/>
            <person name="Soupe-Gilbert M.-E."/>
            <person name="Picardeau M."/>
            <person name="Goarant C."/>
        </authorList>
    </citation>
    <scope>NUCLEOTIDE SEQUENCE [LARGE SCALE GENOMIC DNA]</scope>
    <source>
        <strain evidence="4 6">FH1-B-B1</strain>
        <strain evidence="3 5">FH1-B-C1</strain>
    </source>
</reference>
<dbReference type="PROSITE" id="PS50110">
    <property type="entry name" value="RESPONSE_REGULATORY"/>
    <property type="match status" value="1"/>
</dbReference>
<feature type="domain" description="Response regulatory" evidence="2">
    <location>
        <begin position="24"/>
        <end position="140"/>
    </location>
</feature>
<dbReference type="Pfam" id="PF00072">
    <property type="entry name" value="Response_reg"/>
    <property type="match status" value="1"/>
</dbReference>
<organism evidence="4 6">
    <name type="scientific">Leptospira perolatii</name>
    <dbReference type="NCBI Taxonomy" id="2023191"/>
    <lineage>
        <taxon>Bacteria</taxon>
        <taxon>Pseudomonadati</taxon>
        <taxon>Spirochaetota</taxon>
        <taxon>Spirochaetia</taxon>
        <taxon>Leptospirales</taxon>
        <taxon>Leptospiraceae</taxon>
        <taxon>Leptospira</taxon>
    </lineage>
</organism>
<dbReference type="InterPro" id="IPR036890">
    <property type="entry name" value="HATPase_C_sf"/>
</dbReference>
<dbReference type="SUPFAM" id="SSF55874">
    <property type="entry name" value="ATPase domain of HSP90 chaperone/DNA topoisomerase II/histidine kinase"/>
    <property type="match status" value="1"/>
</dbReference>
<comment type="caution">
    <text evidence="4">The sequence shown here is derived from an EMBL/GenBank/DDBJ whole genome shotgun (WGS) entry which is preliminary data.</text>
</comment>
<dbReference type="InterPro" id="IPR051271">
    <property type="entry name" value="2C-system_Tx_regulators"/>
</dbReference>
<dbReference type="RefSeq" id="WP_100714043.1">
    <property type="nucleotide sequence ID" value="NZ_NPDY01000009.1"/>
</dbReference>
<dbReference type="CDD" id="cd00156">
    <property type="entry name" value="REC"/>
    <property type="match status" value="1"/>
</dbReference>